<organism evidence="3 4">
    <name type="scientific">Spodoptera frugiperda ascovirus 1a</name>
    <name type="common">SfAV-1a</name>
    <dbReference type="NCBI Taxonomy" id="113370"/>
    <lineage>
        <taxon>Viruses</taxon>
        <taxon>Varidnaviria</taxon>
        <taxon>Bamfordvirae</taxon>
        <taxon>Nucleocytoviricota</taxon>
        <taxon>Megaviricetes</taxon>
        <taxon>Pimascovirales</taxon>
        <taxon>Pimascovirales incertae sedis</taxon>
        <taxon>Ascoviridae</taxon>
        <taxon>Ascovirus</taxon>
        <taxon>Ascovirus sfav1a</taxon>
    </lineage>
</organism>
<evidence type="ECO:0000313" key="3">
    <source>
        <dbReference type="EMBL" id="CAL44714.2"/>
    </source>
</evidence>
<dbReference type="InterPro" id="IPR038765">
    <property type="entry name" value="Papain-like_cys_pep_sf"/>
</dbReference>
<dbReference type="SUPFAM" id="SSF54001">
    <property type="entry name" value="Cysteine proteinases"/>
    <property type="match status" value="1"/>
</dbReference>
<dbReference type="PROSITE" id="PS00639">
    <property type="entry name" value="THIOL_PROTEASE_HIS"/>
    <property type="match status" value="1"/>
</dbReference>
<name>Q0E4Y7_SFAVA</name>
<dbReference type="SMART" id="SM00645">
    <property type="entry name" value="Pept_C1"/>
    <property type="match status" value="1"/>
</dbReference>
<feature type="domain" description="Peptidase C1A papain C-terminal" evidence="2">
    <location>
        <begin position="27"/>
        <end position="318"/>
    </location>
</feature>
<gene>
    <name evidence="3" type="primary">ORF114</name>
</gene>
<reference evidence="3 4" key="1">
    <citation type="journal article" date="2006" name="J. Virol.">
        <title>Genomic sequence of Spodoptera frugiperda Ascovirus 1a, an enveloped, double-stranded DNA insect virus that manipulates apoptosis for viral reproduction.</title>
        <authorList>
            <person name="Bideshi D.K."/>
            <person name="Demattei M.V."/>
            <person name="Rouleux-Bonnin F."/>
            <person name="Stasiak K."/>
            <person name="Tan Y."/>
            <person name="Bigot S."/>
            <person name="Bigot Y."/>
            <person name="Federici B.A."/>
        </authorList>
    </citation>
    <scope>NUCLEOTIDE SEQUENCE [LARGE SCALE GENOMIC DNA]</scope>
    <source>
        <strain evidence="4">SvAV-1a</strain>
    </source>
</reference>
<dbReference type="GO" id="GO:0006508">
    <property type="term" value="P:proteolysis"/>
    <property type="evidence" value="ECO:0007669"/>
    <property type="project" value="InterPro"/>
</dbReference>
<evidence type="ECO:0000313" key="4">
    <source>
        <dbReference type="Proteomes" id="UP000008030"/>
    </source>
</evidence>
<dbReference type="PRINTS" id="PR00705">
    <property type="entry name" value="PAPAIN"/>
</dbReference>
<organismHost>
    <name type="scientific">Spodoptera frugiperda</name>
    <name type="common">Fall armyworm</name>
    <dbReference type="NCBI Taxonomy" id="7108"/>
</organismHost>
<keyword evidence="4" id="KW-1185">Reference proteome</keyword>
<protein>
    <submittedName>
        <fullName evidence="3">50 kDa Cathepsin B</fullName>
    </submittedName>
</protein>
<comment type="similarity">
    <text evidence="1">Belongs to the peptidase C1 family.</text>
</comment>
<proteinExistence type="inferred from homology"/>
<dbReference type="InterPro" id="IPR025660">
    <property type="entry name" value="Pept_his_AS"/>
</dbReference>
<dbReference type="RefSeq" id="YP_762469.1">
    <property type="nucleotide sequence ID" value="NC_008361.1"/>
</dbReference>
<accession>Q0E4Y7</accession>
<dbReference type="KEGG" id="vg:4306203"/>
<dbReference type="InterPro" id="IPR013128">
    <property type="entry name" value="Peptidase_C1A"/>
</dbReference>
<dbReference type="Proteomes" id="UP000008030">
    <property type="component" value="Segment"/>
</dbReference>
<evidence type="ECO:0000256" key="1">
    <source>
        <dbReference type="ARBA" id="ARBA00008455"/>
    </source>
</evidence>
<dbReference type="PROSITE" id="PS00139">
    <property type="entry name" value="THIOL_PROTEASE_CYS"/>
    <property type="match status" value="1"/>
</dbReference>
<dbReference type="InterPro" id="IPR000668">
    <property type="entry name" value="Peptidase_C1A_C"/>
</dbReference>
<dbReference type="GeneID" id="4306203"/>
<dbReference type="PANTHER" id="PTHR12411">
    <property type="entry name" value="CYSTEINE PROTEASE FAMILY C1-RELATED"/>
    <property type="match status" value="1"/>
</dbReference>
<dbReference type="Gene3D" id="3.90.70.10">
    <property type="entry name" value="Cysteine proteinases"/>
    <property type="match status" value="1"/>
</dbReference>
<evidence type="ECO:0000259" key="2">
    <source>
        <dbReference type="SMART" id="SM00645"/>
    </source>
</evidence>
<dbReference type="Pfam" id="PF00112">
    <property type="entry name" value="Peptidase_C1"/>
    <property type="match status" value="1"/>
</dbReference>
<dbReference type="OrthoDB" id="4752at10239"/>
<sequence>MDGMIYNTDIRIPLDAVTEPSGSSIVIPDYWDWSTIDTKNDSNDVLRKKSMITKPLNQYKCGSCWAFSAATMLSDTLVISGLVDSANDAIVSPTAMMRRANKFGCAGGSTYALLKHMKSQTVGFAAGGRCTDYSWCETNSVCRTNRSELHFETTNERANYLNSLVPTPRCENSIPIAVTGVYVLTSSIDKTSNRPSSDTVNVYNAIKTHLLTKGTVGVSMVLYENFLNGKFSRINGGVYQERIDYASSIRTGSLKFFPKNVDDSMIRGSHSVVIVGWGTSRVIDHRGNTVDMPYWKCRNSWGTKWGENGYFKIAAYPYNTKVALLMTIEAVLHGEQIKVGGSYYVNLQRLTDAPKSYCIIDGNMTPIPPAIVDAPNAKRNSSMLIVGVVALLSVSSFRSGLPPRSRTTVNNKRQSSARQFKFSHVQVLFDTTLAHVTIDHAVQTSELLQMLGA</sequence>
<dbReference type="GO" id="GO:0008234">
    <property type="term" value="F:cysteine-type peptidase activity"/>
    <property type="evidence" value="ECO:0007669"/>
    <property type="project" value="InterPro"/>
</dbReference>
<dbReference type="EMBL" id="AM398843">
    <property type="protein sequence ID" value="CAL44714.2"/>
    <property type="molecule type" value="Genomic_DNA"/>
</dbReference>
<dbReference type="InterPro" id="IPR000169">
    <property type="entry name" value="Pept_cys_AS"/>
</dbReference>